<feature type="compositionally biased region" description="Basic and acidic residues" evidence="2">
    <location>
        <begin position="464"/>
        <end position="495"/>
    </location>
</feature>
<proteinExistence type="predicted"/>
<dbReference type="Pfam" id="PF25874">
    <property type="entry name" value="WHD_plant_repro"/>
    <property type="match status" value="1"/>
</dbReference>
<feature type="compositionally biased region" description="Basic and acidic residues" evidence="2">
    <location>
        <begin position="245"/>
        <end position="259"/>
    </location>
</feature>
<feature type="region of interest" description="Disordered" evidence="2">
    <location>
        <begin position="464"/>
        <end position="543"/>
    </location>
</feature>
<evidence type="ECO:0000313" key="4">
    <source>
        <dbReference type="Proteomes" id="UP000504607"/>
    </source>
</evidence>
<evidence type="ECO:0000313" key="5">
    <source>
        <dbReference type="RefSeq" id="XP_029117261.1"/>
    </source>
</evidence>
<evidence type="ECO:0000256" key="1">
    <source>
        <dbReference type="SAM" id="Coils"/>
    </source>
</evidence>
<dbReference type="OrthoDB" id="515863at2759"/>
<keyword evidence="1" id="KW-0175">Coiled coil</keyword>
<gene>
    <name evidence="5" type="primary">LOC105038876</name>
</gene>
<feature type="region of interest" description="Disordered" evidence="2">
    <location>
        <begin position="180"/>
        <end position="259"/>
    </location>
</feature>
<organism evidence="4 5">
    <name type="scientific">Elaeis guineensis var. tenera</name>
    <name type="common">Oil palm</name>
    <dbReference type="NCBI Taxonomy" id="51953"/>
    <lineage>
        <taxon>Eukaryota</taxon>
        <taxon>Viridiplantae</taxon>
        <taxon>Streptophyta</taxon>
        <taxon>Embryophyta</taxon>
        <taxon>Tracheophyta</taxon>
        <taxon>Spermatophyta</taxon>
        <taxon>Magnoliopsida</taxon>
        <taxon>Liliopsida</taxon>
        <taxon>Arecaceae</taxon>
        <taxon>Arecoideae</taxon>
        <taxon>Cocoseae</taxon>
        <taxon>Elaeidinae</taxon>
        <taxon>Elaeis</taxon>
    </lineage>
</organism>
<dbReference type="InterPro" id="IPR044221">
    <property type="entry name" value="DYAD/AMEIOTIC1"/>
</dbReference>
<protein>
    <submittedName>
        <fullName evidence="5">Protein AMEIOTIC 1 homolog</fullName>
    </submittedName>
</protein>
<feature type="domain" description="PTC1-like winged helix-turn-helix" evidence="3">
    <location>
        <begin position="259"/>
        <end position="340"/>
    </location>
</feature>
<dbReference type="Proteomes" id="UP000504607">
    <property type="component" value="Chromosome 1"/>
</dbReference>
<feature type="compositionally biased region" description="Basic and acidic residues" evidence="2">
    <location>
        <begin position="209"/>
        <end position="233"/>
    </location>
</feature>
<reference evidence="5" key="1">
    <citation type="submission" date="2025-08" db="UniProtKB">
        <authorList>
            <consortium name="RefSeq"/>
        </authorList>
    </citation>
    <scope>IDENTIFICATION</scope>
</reference>
<name>A0A8N4F0U5_ELAGV</name>
<dbReference type="GO" id="GO:0007131">
    <property type="term" value="P:reciprocal meiotic recombination"/>
    <property type="evidence" value="ECO:0007669"/>
    <property type="project" value="InterPro"/>
</dbReference>
<feature type="coiled-coil region" evidence="1">
    <location>
        <begin position="376"/>
        <end position="403"/>
    </location>
</feature>
<feature type="compositionally biased region" description="Low complexity" evidence="2">
    <location>
        <begin position="496"/>
        <end position="512"/>
    </location>
</feature>
<dbReference type="GO" id="GO:0051177">
    <property type="term" value="P:meiotic sister chromatid cohesion"/>
    <property type="evidence" value="ECO:0007669"/>
    <property type="project" value="InterPro"/>
</dbReference>
<evidence type="ECO:0000259" key="3">
    <source>
        <dbReference type="Pfam" id="PF25874"/>
    </source>
</evidence>
<keyword evidence="4" id="KW-1185">Reference proteome</keyword>
<dbReference type="AlphaFoldDB" id="A0A8N4F0U5"/>
<feature type="compositionally biased region" description="Basic residues" evidence="2">
    <location>
        <begin position="234"/>
        <end position="244"/>
    </location>
</feature>
<evidence type="ECO:0000256" key="2">
    <source>
        <dbReference type="SAM" id="MobiDB-lite"/>
    </source>
</evidence>
<sequence>MLPNSVFGLAPPCNGQFEIGAFYEIDHEKLPPKSPIQLKAIRVVKVTETSKLDVTVSFPSTLSLRNYFSFYPTDGHEPELDERFVMSLKQAVRILRRLVPSSTWEEEKHMESFWLVAPRAYDCQPLALLPATATKEAAEEDERTPTPMGSCLLALKSAGILGWGIRRKVKYIGRHRELPMPEKKEEEEEERAEMEEKVVVEEQQLGQKRTREACKREKEENKKRKKKKEDQRERKKPRHGKEKNRKCEQESRVKASKDRWSSERYEAAEMKLLEIMREKGAELGNPIMRQALREEARKHIGDTGLLDHLLKHMDGKTVAGGTERFRRRHNAEGAMEYWLEPAELVEIRRKAGVMDPFWVPPPGWKPGDAVSPCPCGTECKREVSELREEIAVLKRNMEQLSSLKNLEKIAKEFRSEDDNGSGTWQERYQSLVESNSKMEKKMAALSSHLLELEEEIRLLKDEKDKKTEMATKDKGWLDGGDGDKEGEERGKEQESKNTMSTKSSTNNDSSSSRITDLPTTIANANNNNSDGSGGGGGGKRTVRSGFRICKPQGTFLWPNTAALISTSGRRNPGDVVAVSSSPRAQGLMVPAATTATTTTLEDQLMFFGGIPTPPSASSATSAPNLLLPPPTSPKLPRVSDSAAAEVVVVPSAHQQLQERTASSENLCPSVYRQDVHTARGTSSPLGENNKKEALWEPAEGGGWSNITTDLALATPSSYR</sequence>
<dbReference type="PANTHER" id="PTHR46740:SF2">
    <property type="entry name" value="PROTEIN DYAD"/>
    <property type="match status" value="1"/>
</dbReference>
<dbReference type="InterPro" id="IPR059080">
    <property type="entry name" value="WHD_PTC1"/>
</dbReference>
<dbReference type="RefSeq" id="XP_029117261.1">
    <property type="nucleotide sequence ID" value="XM_029261428.1"/>
</dbReference>
<dbReference type="PANTHER" id="PTHR46740">
    <property type="entry name" value="PROTEIN DYAD"/>
    <property type="match status" value="1"/>
</dbReference>
<accession>A0A8N4F0U5</accession>